<dbReference type="SUPFAM" id="SSF54197">
    <property type="entry name" value="HIT-like"/>
    <property type="match status" value="1"/>
</dbReference>
<name>A0AAU9MEM8_9ASTR</name>
<feature type="domain" description="HIT" evidence="4">
    <location>
        <begin position="54"/>
        <end position="161"/>
    </location>
</feature>
<dbReference type="InterPro" id="IPR001310">
    <property type="entry name" value="Histidine_triad_HIT"/>
</dbReference>
<accession>A0AAU9MEM8</accession>
<dbReference type="GO" id="GO:0009150">
    <property type="term" value="P:purine ribonucleotide metabolic process"/>
    <property type="evidence" value="ECO:0007669"/>
    <property type="project" value="TreeGrafter"/>
</dbReference>
<feature type="short sequence motif" description="Histidine triad motif" evidence="2 3">
    <location>
        <begin position="146"/>
        <end position="150"/>
    </location>
</feature>
<comment type="caution">
    <text evidence="5">The sequence shown here is derived from an EMBL/GenBank/DDBJ whole genome shotgun (WGS) entry which is preliminary data.</text>
</comment>
<gene>
    <name evidence="5" type="ORF">LVIROSA_LOCUS11443</name>
</gene>
<dbReference type="InterPro" id="IPR036265">
    <property type="entry name" value="HIT-like_sf"/>
</dbReference>
<dbReference type="PANTHER" id="PTHR47670">
    <property type="entry name" value="ADENYLYLSULFATASE HINT3"/>
    <property type="match status" value="1"/>
</dbReference>
<dbReference type="PANTHER" id="PTHR47670:SF1">
    <property type="entry name" value="ADENYLYLSULFATASE HINT3"/>
    <property type="match status" value="1"/>
</dbReference>
<dbReference type="InterPro" id="IPR039384">
    <property type="entry name" value="HINT"/>
</dbReference>
<feature type="active site" description="Tele-AMP-histidine intermediate" evidence="1">
    <location>
        <position position="148"/>
    </location>
</feature>
<keyword evidence="6" id="KW-1185">Reference proteome</keyword>
<dbReference type="GO" id="GO:0047627">
    <property type="term" value="F:adenylylsulfatase activity"/>
    <property type="evidence" value="ECO:0007669"/>
    <property type="project" value="TreeGrafter"/>
</dbReference>
<dbReference type="PRINTS" id="PR00332">
    <property type="entry name" value="HISTRIAD"/>
</dbReference>
<dbReference type="Proteomes" id="UP001157418">
    <property type="component" value="Unassembled WGS sequence"/>
</dbReference>
<organism evidence="5 6">
    <name type="scientific">Lactuca virosa</name>
    <dbReference type="NCBI Taxonomy" id="75947"/>
    <lineage>
        <taxon>Eukaryota</taxon>
        <taxon>Viridiplantae</taxon>
        <taxon>Streptophyta</taxon>
        <taxon>Embryophyta</taxon>
        <taxon>Tracheophyta</taxon>
        <taxon>Spermatophyta</taxon>
        <taxon>Magnoliopsida</taxon>
        <taxon>eudicotyledons</taxon>
        <taxon>Gunneridae</taxon>
        <taxon>Pentapetalae</taxon>
        <taxon>asterids</taxon>
        <taxon>campanulids</taxon>
        <taxon>Asterales</taxon>
        <taxon>Asteraceae</taxon>
        <taxon>Cichorioideae</taxon>
        <taxon>Cichorieae</taxon>
        <taxon>Lactucinae</taxon>
        <taxon>Lactuca</taxon>
    </lineage>
</organism>
<dbReference type="InterPro" id="IPR011146">
    <property type="entry name" value="HIT-like"/>
</dbReference>
<dbReference type="EMBL" id="CAKMRJ010001433">
    <property type="protein sequence ID" value="CAH1424217.1"/>
    <property type="molecule type" value="Genomic_DNA"/>
</dbReference>
<dbReference type="Gene3D" id="3.30.428.10">
    <property type="entry name" value="HIT-like"/>
    <property type="match status" value="1"/>
</dbReference>
<evidence type="ECO:0000256" key="2">
    <source>
        <dbReference type="PIRSR" id="PIRSR601310-3"/>
    </source>
</evidence>
<dbReference type="EMBL" id="CAKMRJ010001433">
    <property type="protein sequence ID" value="CAH1424218.1"/>
    <property type="molecule type" value="Genomic_DNA"/>
</dbReference>
<evidence type="ECO:0000256" key="1">
    <source>
        <dbReference type="PIRSR" id="PIRSR601310-1"/>
    </source>
</evidence>
<protein>
    <recommendedName>
        <fullName evidence="4">HIT domain-containing protein</fullName>
    </recommendedName>
</protein>
<dbReference type="EMBL" id="CAKMRJ010001433">
    <property type="protein sequence ID" value="CAH1424220.1"/>
    <property type="molecule type" value="Genomic_DNA"/>
</dbReference>
<dbReference type="PROSITE" id="PS51084">
    <property type="entry name" value="HIT_2"/>
    <property type="match status" value="1"/>
</dbReference>
<evidence type="ECO:0000313" key="6">
    <source>
        <dbReference type="Proteomes" id="UP001157418"/>
    </source>
</evidence>
<proteinExistence type="predicted"/>
<evidence type="ECO:0000259" key="4">
    <source>
        <dbReference type="PROSITE" id="PS51084"/>
    </source>
</evidence>
<sequence length="219" mass="23887">MEAAQGRRLSVIASHLRQIPIPPTTTNVSSSIVSPSHCNSSDSEKLRNLEADCVFCKIIRGDAPALKLYEDDTCLCFLDTNPVSPGHCLIIPRSHFPFLVATPPSVVAAMCSKVPYISKAVMKATGSDSFNLLVNNGVDAGQVIFHTHIHIIPRRARDCLWASESLKRHPLKITLVKIMVEPLSLEADIRIISTGNHRLLPLTTIANHRLPSKATASLS</sequence>
<reference evidence="5 6" key="1">
    <citation type="submission" date="2022-01" db="EMBL/GenBank/DDBJ databases">
        <authorList>
            <person name="Xiong W."/>
            <person name="Schranz E."/>
        </authorList>
    </citation>
    <scope>NUCLEOTIDE SEQUENCE [LARGE SCALE GENOMIC DNA]</scope>
</reference>
<dbReference type="CDD" id="cd01277">
    <property type="entry name" value="HINT_subgroup"/>
    <property type="match status" value="1"/>
</dbReference>
<evidence type="ECO:0000313" key="5">
    <source>
        <dbReference type="EMBL" id="CAH1424217.1"/>
    </source>
</evidence>
<dbReference type="Pfam" id="PF01230">
    <property type="entry name" value="HIT"/>
    <property type="match status" value="1"/>
</dbReference>
<dbReference type="InterPro" id="IPR019808">
    <property type="entry name" value="Histidine_triad_CS"/>
</dbReference>
<dbReference type="GO" id="GO:0006790">
    <property type="term" value="P:sulfur compound metabolic process"/>
    <property type="evidence" value="ECO:0007669"/>
    <property type="project" value="TreeGrafter"/>
</dbReference>
<evidence type="ECO:0000256" key="3">
    <source>
        <dbReference type="PROSITE-ProRule" id="PRU00464"/>
    </source>
</evidence>
<dbReference type="PROSITE" id="PS00892">
    <property type="entry name" value="HIT_1"/>
    <property type="match status" value="1"/>
</dbReference>
<dbReference type="AlphaFoldDB" id="A0AAU9MEM8"/>